<sequence length="458" mass="49480">MGELAAYLDSLKNYEKSGVPKGAGSDSDDGFDLDRMRRLLGRLGNPQSKFKAVHFAGTKGKGSTAAFLSNILRAEGYRVGLYTSPHIRTMRERIVVGKLGEPVPALTLDGLFRRIKEILDESIEIENGSLSHFEVFTAIAFALFAQENVEIAVIEVVLGGPFLPHIEHILCEKASSLCSPVLFASGSGNKSAIKGISMINGRPCQSCDILLKVEGDFELSVQLLDVKLAMLGDHQLQNAATATCAALCLRGSGWKVSEEAIRAGLERTYLLGRSQFLLRDEASKLKLSGATVLLDGAHTKDSARALVNTIKMVFPAPRLALVVAMASDKDHIGFAKEFLSGTRLEAIFLTEVDIAGGDSRTTSSASLKDCWIQASEELSFNTLHDRMPEYQELFGEKLGGSPHMESDSRTVLASGHSLADSMEIANRILRRRWSGNSGVIVVTGSLHVVSSVLQSLDS</sequence>
<dbReference type="InterPro" id="IPR036565">
    <property type="entry name" value="Mur-like_cat_sf"/>
</dbReference>
<dbReference type="GO" id="GO:0004326">
    <property type="term" value="F:tetrahydrofolylpolyglutamate synthase activity"/>
    <property type="evidence" value="ECO:0007669"/>
    <property type="project" value="InterPro"/>
</dbReference>
<dbReference type="GO" id="GO:0005524">
    <property type="term" value="F:ATP binding"/>
    <property type="evidence" value="ECO:0007669"/>
    <property type="project" value="UniProtKB-KW"/>
</dbReference>
<dbReference type="EMBL" id="PGOL01001975">
    <property type="protein sequence ID" value="PKI52124.1"/>
    <property type="molecule type" value="Genomic_DNA"/>
</dbReference>
<dbReference type="Gene3D" id="3.90.190.20">
    <property type="entry name" value="Mur ligase, C-terminal domain"/>
    <property type="match status" value="1"/>
</dbReference>
<evidence type="ECO:0000259" key="7">
    <source>
        <dbReference type="Pfam" id="PF02875"/>
    </source>
</evidence>
<name>A0A2I0J7B3_PUNGR</name>
<comment type="similarity">
    <text evidence="1">Belongs to the folylpolyglutamate synthase family.</text>
</comment>
<keyword evidence="4" id="KW-0547">Nucleotide-binding</keyword>
<keyword evidence="5" id="KW-0067">ATP-binding</keyword>
<dbReference type="PANTHER" id="PTHR11136">
    <property type="entry name" value="FOLYLPOLYGLUTAMATE SYNTHASE-RELATED"/>
    <property type="match status" value="1"/>
</dbReference>
<evidence type="ECO:0000256" key="2">
    <source>
        <dbReference type="ARBA" id="ARBA00022598"/>
    </source>
</evidence>
<dbReference type="GO" id="GO:0008841">
    <property type="term" value="F:dihydrofolate synthase activity"/>
    <property type="evidence" value="ECO:0007669"/>
    <property type="project" value="TreeGrafter"/>
</dbReference>
<keyword evidence="6" id="KW-0460">Magnesium</keyword>
<gene>
    <name evidence="8" type="ORF">CRG98_027540</name>
</gene>
<feature type="domain" description="Mur ligase C-terminal" evidence="7">
    <location>
        <begin position="288"/>
        <end position="368"/>
    </location>
</feature>
<dbReference type="AlphaFoldDB" id="A0A2I0J7B3"/>
<dbReference type="InterPro" id="IPR004101">
    <property type="entry name" value="Mur_ligase_C"/>
</dbReference>
<dbReference type="GO" id="GO:0046872">
    <property type="term" value="F:metal ion binding"/>
    <property type="evidence" value="ECO:0007669"/>
    <property type="project" value="UniProtKB-KW"/>
</dbReference>
<dbReference type="Proteomes" id="UP000233551">
    <property type="component" value="Unassembled WGS sequence"/>
</dbReference>
<dbReference type="Pfam" id="PF02875">
    <property type="entry name" value="Mur_ligase_C"/>
    <property type="match status" value="1"/>
</dbReference>
<evidence type="ECO:0000313" key="9">
    <source>
        <dbReference type="Proteomes" id="UP000233551"/>
    </source>
</evidence>
<organism evidence="8 9">
    <name type="scientific">Punica granatum</name>
    <name type="common">Pomegranate</name>
    <dbReference type="NCBI Taxonomy" id="22663"/>
    <lineage>
        <taxon>Eukaryota</taxon>
        <taxon>Viridiplantae</taxon>
        <taxon>Streptophyta</taxon>
        <taxon>Embryophyta</taxon>
        <taxon>Tracheophyta</taxon>
        <taxon>Spermatophyta</taxon>
        <taxon>Magnoliopsida</taxon>
        <taxon>eudicotyledons</taxon>
        <taxon>Gunneridae</taxon>
        <taxon>Pentapetalae</taxon>
        <taxon>rosids</taxon>
        <taxon>malvids</taxon>
        <taxon>Myrtales</taxon>
        <taxon>Lythraceae</taxon>
        <taxon>Punica</taxon>
    </lineage>
</organism>
<reference evidence="8 9" key="1">
    <citation type="submission" date="2017-11" db="EMBL/GenBank/DDBJ databases">
        <title>De-novo sequencing of pomegranate (Punica granatum L.) genome.</title>
        <authorList>
            <person name="Akparov Z."/>
            <person name="Amiraslanov A."/>
            <person name="Hajiyeva S."/>
            <person name="Abbasov M."/>
            <person name="Kaur K."/>
            <person name="Hamwieh A."/>
            <person name="Solovyev V."/>
            <person name="Salamov A."/>
            <person name="Braich B."/>
            <person name="Kosarev P."/>
            <person name="Mahmoud A."/>
            <person name="Hajiyev E."/>
            <person name="Babayeva S."/>
            <person name="Izzatullayeva V."/>
            <person name="Mammadov A."/>
            <person name="Mammadov A."/>
            <person name="Sharifova S."/>
            <person name="Ojaghi J."/>
            <person name="Eynullazada K."/>
            <person name="Bayramov B."/>
            <person name="Abdulazimova A."/>
            <person name="Shahmuradov I."/>
        </authorList>
    </citation>
    <scope>NUCLEOTIDE SEQUENCE [LARGE SCALE GENOMIC DNA]</scope>
    <source>
        <strain evidence="9">cv. AG2017</strain>
        <tissue evidence="8">Leaf</tissue>
    </source>
</reference>
<comment type="caution">
    <text evidence="8">The sequence shown here is derived from an EMBL/GenBank/DDBJ whole genome shotgun (WGS) entry which is preliminary data.</text>
</comment>
<dbReference type="STRING" id="22663.A0A2I0J7B3"/>
<dbReference type="GO" id="GO:0005737">
    <property type="term" value="C:cytoplasm"/>
    <property type="evidence" value="ECO:0007669"/>
    <property type="project" value="TreeGrafter"/>
</dbReference>
<evidence type="ECO:0000256" key="6">
    <source>
        <dbReference type="ARBA" id="ARBA00022842"/>
    </source>
</evidence>
<evidence type="ECO:0000256" key="5">
    <source>
        <dbReference type="ARBA" id="ARBA00022840"/>
    </source>
</evidence>
<dbReference type="PANTHER" id="PTHR11136:SF0">
    <property type="entry name" value="DIHYDROFOLATE SYNTHETASE-RELATED"/>
    <property type="match status" value="1"/>
</dbReference>
<dbReference type="SUPFAM" id="SSF53244">
    <property type="entry name" value="MurD-like peptide ligases, peptide-binding domain"/>
    <property type="match status" value="1"/>
</dbReference>
<dbReference type="InterPro" id="IPR036615">
    <property type="entry name" value="Mur_ligase_C_dom_sf"/>
</dbReference>
<keyword evidence="2" id="KW-0436">Ligase</keyword>
<dbReference type="SUPFAM" id="SSF53623">
    <property type="entry name" value="MurD-like peptide ligases, catalytic domain"/>
    <property type="match status" value="1"/>
</dbReference>
<keyword evidence="3" id="KW-0479">Metal-binding</keyword>
<proteinExistence type="inferred from homology"/>
<evidence type="ECO:0000256" key="4">
    <source>
        <dbReference type="ARBA" id="ARBA00022741"/>
    </source>
</evidence>
<evidence type="ECO:0000313" key="8">
    <source>
        <dbReference type="EMBL" id="PKI52124.1"/>
    </source>
</evidence>
<dbReference type="Gene3D" id="3.40.1190.10">
    <property type="entry name" value="Mur-like, catalytic domain"/>
    <property type="match status" value="2"/>
</dbReference>
<dbReference type="InterPro" id="IPR001645">
    <property type="entry name" value="Folylpolyglutamate_synth"/>
</dbReference>
<keyword evidence="9" id="KW-1185">Reference proteome</keyword>
<evidence type="ECO:0000256" key="1">
    <source>
        <dbReference type="ARBA" id="ARBA00008276"/>
    </source>
</evidence>
<protein>
    <recommendedName>
        <fullName evidence="7">Mur ligase C-terminal domain-containing protein</fullName>
    </recommendedName>
</protein>
<evidence type="ECO:0000256" key="3">
    <source>
        <dbReference type="ARBA" id="ARBA00022723"/>
    </source>
</evidence>
<accession>A0A2I0J7B3</accession>